<dbReference type="PANTHER" id="PTHR44688">
    <property type="entry name" value="DNA-BINDING TRANSCRIPTIONAL ACTIVATOR DEVR_DOSR"/>
    <property type="match status" value="1"/>
</dbReference>
<proteinExistence type="predicted"/>
<dbReference type="SMART" id="SM00421">
    <property type="entry name" value="HTH_LUXR"/>
    <property type="match status" value="1"/>
</dbReference>
<name>A0ABW6SB71_9NOCA</name>
<feature type="domain" description="HTH luxR-type" evidence="4">
    <location>
        <begin position="191"/>
        <end position="256"/>
    </location>
</feature>
<keyword evidence="2" id="KW-0238">DNA-binding</keyword>
<dbReference type="PROSITE" id="PS00622">
    <property type="entry name" value="HTH_LUXR_1"/>
    <property type="match status" value="1"/>
</dbReference>
<keyword evidence="6" id="KW-1185">Reference proteome</keyword>
<dbReference type="Gene3D" id="1.10.10.10">
    <property type="entry name" value="Winged helix-like DNA-binding domain superfamily/Winged helix DNA-binding domain"/>
    <property type="match status" value="1"/>
</dbReference>
<evidence type="ECO:0000256" key="2">
    <source>
        <dbReference type="ARBA" id="ARBA00023125"/>
    </source>
</evidence>
<protein>
    <submittedName>
        <fullName evidence="5">Response regulator transcription factor</fullName>
    </submittedName>
</protein>
<gene>
    <name evidence="5" type="ORF">ACFYXQ_33320</name>
</gene>
<dbReference type="CDD" id="cd06170">
    <property type="entry name" value="LuxR_C_like"/>
    <property type="match status" value="1"/>
</dbReference>
<reference evidence="5 6" key="1">
    <citation type="submission" date="2024-10" db="EMBL/GenBank/DDBJ databases">
        <title>The Natural Products Discovery Center: Release of the First 8490 Sequenced Strains for Exploring Actinobacteria Biosynthetic Diversity.</title>
        <authorList>
            <person name="Kalkreuter E."/>
            <person name="Kautsar S.A."/>
            <person name="Yang D."/>
            <person name="Bader C.D."/>
            <person name="Teijaro C.N."/>
            <person name="Fluegel L."/>
            <person name="Davis C.M."/>
            <person name="Simpson J.R."/>
            <person name="Lauterbach L."/>
            <person name="Steele A.D."/>
            <person name="Gui C."/>
            <person name="Meng S."/>
            <person name="Li G."/>
            <person name="Viehrig K."/>
            <person name="Ye F."/>
            <person name="Su P."/>
            <person name="Kiefer A.F."/>
            <person name="Nichols A."/>
            <person name="Cepeda A.J."/>
            <person name="Yan W."/>
            <person name="Fan B."/>
            <person name="Jiang Y."/>
            <person name="Adhikari A."/>
            <person name="Zheng C.-J."/>
            <person name="Schuster L."/>
            <person name="Cowan T.M."/>
            <person name="Smanski M.J."/>
            <person name="Chevrette M.G."/>
            <person name="De Carvalho L.P.S."/>
            <person name="Shen B."/>
        </authorList>
    </citation>
    <scope>NUCLEOTIDE SEQUENCE [LARGE SCALE GENOMIC DNA]</scope>
    <source>
        <strain evidence="5 6">NPDC002593</strain>
    </source>
</reference>
<dbReference type="RefSeq" id="WP_387406119.1">
    <property type="nucleotide sequence ID" value="NZ_JBIAQY010000014.1"/>
</dbReference>
<dbReference type="PANTHER" id="PTHR44688:SF16">
    <property type="entry name" value="DNA-BINDING TRANSCRIPTIONAL ACTIVATOR DEVR_DOSR"/>
    <property type="match status" value="1"/>
</dbReference>
<dbReference type="Proteomes" id="UP001601992">
    <property type="component" value="Unassembled WGS sequence"/>
</dbReference>
<evidence type="ECO:0000256" key="3">
    <source>
        <dbReference type="ARBA" id="ARBA00023163"/>
    </source>
</evidence>
<dbReference type="InterPro" id="IPR016032">
    <property type="entry name" value="Sig_transdc_resp-reg_C-effctor"/>
</dbReference>
<evidence type="ECO:0000256" key="1">
    <source>
        <dbReference type="ARBA" id="ARBA00023015"/>
    </source>
</evidence>
<keyword evidence="1" id="KW-0805">Transcription regulation</keyword>
<evidence type="ECO:0000313" key="5">
    <source>
        <dbReference type="EMBL" id="MFF3572660.1"/>
    </source>
</evidence>
<comment type="caution">
    <text evidence="5">The sequence shown here is derived from an EMBL/GenBank/DDBJ whole genome shotgun (WGS) entry which is preliminary data.</text>
</comment>
<sequence length="267" mass="28634">MHQALVAKLADIDSVLYRSLSLVAREFKRARRFADGVDFACSQLGEVTAGPVLFSSVGDDHWRIVATAGTAASVPNQAIALAVDSAEYRALEFGQPVSETKTPHPIVRNLLGAADYVVIPVGTSTAAAGLIHCIVADPVPHTADAYLSLLASIVGTAWVTDGDERALHAITTLVHDEFCSSTILSEGETAPLSTRAHLTRREDEVLQLVLRGHSNRDIAEKLFISVETVKSHLKSLLRKYGAANRSELIALVPAASTETRPPQRAVR</sequence>
<organism evidence="5 6">
    <name type="scientific">Nocardia jiangxiensis</name>
    <dbReference type="NCBI Taxonomy" id="282685"/>
    <lineage>
        <taxon>Bacteria</taxon>
        <taxon>Bacillati</taxon>
        <taxon>Actinomycetota</taxon>
        <taxon>Actinomycetes</taxon>
        <taxon>Mycobacteriales</taxon>
        <taxon>Nocardiaceae</taxon>
        <taxon>Nocardia</taxon>
    </lineage>
</organism>
<dbReference type="InterPro" id="IPR036388">
    <property type="entry name" value="WH-like_DNA-bd_sf"/>
</dbReference>
<dbReference type="PROSITE" id="PS50043">
    <property type="entry name" value="HTH_LUXR_2"/>
    <property type="match status" value="1"/>
</dbReference>
<dbReference type="PRINTS" id="PR00038">
    <property type="entry name" value="HTHLUXR"/>
</dbReference>
<accession>A0ABW6SB71</accession>
<dbReference type="EMBL" id="JBIAQY010000014">
    <property type="protein sequence ID" value="MFF3572660.1"/>
    <property type="molecule type" value="Genomic_DNA"/>
</dbReference>
<dbReference type="Pfam" id="PF00196">
    <property type="entry name" value="GerE"/>
    <property type="match status" value="1"/>
</dbReference>
<evidence type="ECO:0000259" key="4">
    <source>
        <dbReference type="PROSITE" id="PS50043"/>
    </source>
</evidence>
<dbReference type="SUPFAM" id="SSF46894">
    <property type="entry name" value="C-terminal effector domain of the bipartite response regulators"/>
    <property type="match status" value="1"/>
</dbReference>
<keyword evidence="3" id="KW-0804">Transcription</keyword>
<evidence type="ECO:0000313" key="6">
    <source>
        <dbReference type="Proteomes" id="UP001601992"/>
    </source>
</evidence>
<dbReference type="InterPro" id="IPR000792">
    <property type="entry name" value="Tscrpt_reg_LuxR_C"/>
</dbReference>